<comment type="caution">
    <text evidence="2">The sequence shown here is derived from an EMBL/GenBank/DDBJ whole genome shotgun (WGS) entry which is preliminary data.</text>
</comment>
<gene>
    <name evidence="2" type="ORF">TNCV_4284611</name>
</gene>
<accession>A0A8X6VLV7</accession>
<dbReference type="AlphaFoldDB" id="A0A8X6VLV7"/>
<organism evidence="2 3">
    <name type="scientific">Trichonephila clavipes</name>
    <name type="common">Golden silk orbweaver</name>
    <name type="synonym">Nephila clavipes</name>
    <dbReference type="NCBI Taxonomy" id="2585209"/>
    <lineage>
        <taxon>Eukaryota</taxon>
        <taxon>Metazoa</taxon>
        <taxon>Ecdysozoa</taxon>
        <taxon>Arthropoda</taxon>
        <taxon>Chelicerata</taxon>
        <taxon>Arachnida</taxon>
        <taxon>Araneae</taxon>
        <taxon>Araneomorphae</taxon>
        <taxon>Entelegynae</taxon>
        <taxon>Araneoidea</taxon>
        <taxon>Nephilidae</taxon>
        <taxon>Trichonephila</taxon>
    </lineage>
</organism>
<sequence>MPKALNISHPDEARLPRLPDSIDQPITAMPLSRMKKPTFAKSHIQVFSRQGIEDCVTVRMPKRQRLSNECYYNSSSL</sequence>
<dbReference type="EMBL" id="BMAU01021316">
    <property type="protein sequence ID" value="GFY12803.1"/>
    <property type="molecule type" value="Genomic_DNA"/>
</dbReference>
<proteinExistence type="predicted"/>
<keyword evidence="3" id="KW-1185">Reference proteome</keyword>
<dbReference type="Proteomes" id="UP000887159">
    <property type="component" value="Unassembled WGS sequence"/>
</dbReference>
<protein>
    <submittedName>
        <fullName evidence="2">Uncharacterized protein</fullName>
    </submittedName>
</protein>
<feature type="region of interest" description="Disordered" evidence="1">
    <location>
        <begin position="1"/>
        <end position="22"/>
    </location>
</feature>
<evidence type="ECO:0000313" key="3">
    <source>
        <dbReference type="Proteomes" id="UP000887159"/>
    </source>
</evidence>
<evidence type="ECO:0000256" key="1">
    <source>
        <dbReference type="SAM" id="MobiDB-lite"/>
    </source>
</evidence>
<evidence type="ECO:0000313" key="2">
    <source>
        <dbReference type="EMBL" id="GFY12803.1"/>
    </source>
</evidence>
<name>A0A8X6VLV7_TRICX</name>
<reference evidence="2" key="1">
    <citation type="submission" date="2020-08" db="EMBL/GenBank/DDBJ databases">
        <title>Multicomponent nature underlies the extraordinary mechanical properties of spider dragline silk.</title>
        <authorList>
            <person name="Kono N."/>
            <person name="Nakamura H."/>
            <person name="Mori M."/>
            <person name="Yoshida Y."/>
            <person name="Ohtoshi R."/>
            <person name="Malay A.D."/>
            <person name="Moran D.A.P."/>
            <person name="Tomita M."/>
            <person name="Numata K."/>
            <person name="Arakawa K."/>
        </authorList>
    </citation>
    <scope>NUCLEOTIDE SEQUENCE</scope>
</reference>